<sequence length="202" mass="22111">MYSLLRFLVLVLNVLSITISLRPIYALPAAQRRDVSTLDGYVDNMMLCATNFELLAQEPASSCPIECIAEVSCFVDNLRYFQSTLAELAADNDFADSTSLDSLQSDMGRIVIAQKQVVKGVEFIIEAVQKVPSDLGSTLSNVLFENARLLSGICDGAEIREIESHLTSALIQLSQHELPFLLREACRLDPEEAQAAGPCLAL</sequence>
<evidence type="ECO:0000313" key="2">
    <source>
        <dbReference type="EMBL" id="GJE85203.1"/>
    </source>
</evidence>
<protein>
    <submittedName>
        <fullName evidence="2">Uncharacterized protein</fullName>
    </submittedName>
</protein>
<evidence type="ECO:0000256" key="1">
    <source>
        <dbReference type="SAM" id="SignalP"/>
    </source>
</evidence>
<dbReference type="EMBL" id="BPQB01000002">
    <property type="protein sequence ID" value="GJE85203.1"/>
    <property type="molecule type" value="Genomic_DNA"/>
</dbReference>
<keyword evidence="3" id="KW-1185">Reference proteome</keyword>
<feature type="chain" id="PRO_5040213368" evidence="1">
    <location>
        <begin position="27"/>
        <end position="202"/>
    </location>
</feature>
<accession>A0A9P3FXV9</accession>
<evidence type="ECO:0000313" key="3">
    <source>
        <dbReference type="Proteomes" id="UP000703269"/>
    </source>
</evidence>
<gene>
    <name evidence="2" type="ORF">PsYK624_012810</name>
</gene>
<dbReference type="AlphaFoldDB" id="A0A9P3FXV9"/>
<comment type="caution">
    <text evidence="2">The sequence shown here is derived from an EMBL/GenBank/DDBJ whole genome shotgun (WGS) entry which is preliminary data.</text>
</comment>
<keyword evidence="1" id="KW-0732">Signal</keyword>
<proteinExistence type="predicted"/>
<dbReference type="Proteomes" id="UP000703269">
    <property type="component" value="Unassembled WGS sequence"/>
</dbReference>
<name>A0A9P3FXV9_9APHY</name>
<feature type="signal peptide" evidence="1">
    <location>
        <begin position="1"/>
        <end position="26"/>
    </location>
</feature>
<organism evidence="2 3">
    <name type="scientific">Phanerochaete sordida</name>
    <dbReference type="NCBI Taxonomy" id="48140"/>
    <lineage>
        <taxon>Eukaryota</taxon>
        <taxon>Fungi</taxon>
        <taxon>Dikarya</taxon>
        <taxon>Basidiomycota</taxon>
        <taxon>Agaricomycotina</taxon>
        <taxon>Agaricomycetes</taxon>
        <taxon>Polyporales</taxon>
        <taxon>Phanerochaetaceae</taxon>
        <taxon>Phanerochaete</taxon>
    </lineage>
</organism>
<reference evidence="2 3" key="1">
    <citation type="submission" date="2021-08" db="EMBL/GenBank/DDBJ databases">
        <title>Draft Genome Sequence of Phanerochaete sordida strain YK-624.</title>
        <authorList>
            <person name="Mori T."/>
            <person name="Dohra H."/>
            <person name="Suzuki T."/>
            <person name="Kawagishi H."/>
            <person name="Hirai H."/>
        </authorList>
    </citation>
    <scope>NUCLEOTIDE SEQUENCE [LARGE SCALE GENOMIC DNA]</scope>
    <source>
        <strain evidence="2 3">YK-624</strain>
    </source>
</reference>